<feature type="signal peptide" evidence="2">
    <location>
        <begin position="1"/>
        <end position="22"/>
    </location>
</feature>
<gene>
    <name evidence="3" type="ORF">TAO_0977</name>
</gene>
<reference evidence="3 4" key="1">
    <citation type="journal article" date="2017" name="ISME J.">
        <title>An acid-tolerant ammonia-oxidizing ?-proteobacterium from soil.</title>
        <authorList>
            <person name="Hayatsu M."/>
            <person name="Tago K."/>
            <person name="Uchiyama I."/>
            <person name="Toyoda A."/>
            <person name="Wang Y."/>
            <person name="Shimomura Y."/>
            <person name="Okubo T."/>
            <person name="Kurisu F."/>
            <person name="Hirono Y."/>
            <person name="Nonaka K."/>
            <person name="Akiyama H."/>
            <person name="Itoh T."/>
            <person name="Takami H."/>
        </authorList>
    </citation>
    <scope>NUCLEOTIDE SEQUENCE [LARGE SCALE GENOMIC DNA]</scope>
    <source>
        <strain evidence="3 4">TAO100</strain>
    </source>
</reference>
<keyword evidence="2" id="KW-0732">Signal</keyword>
<proteinExistence type="predicted"/>
<dbReference type="AlphaFoldDB" id="A0A1Q2SML0"/>
<dbReference type="KEGG" id="ntt:TAO_0977"/>
<evidence type="ECO:0000313" key="4">
    <source>
        <dbReference type="Proteomes" id="UP000243679"/>
    </source>
</evidence>
<dbReference type="Proteomes" id="UP000243679">
    <property type="component" value="Chromosome"/>
</dbReference>
<evidence type="ECO:0000256" key="1">
    <source>
        <dbReference type="SAM" id="MobiDB-lite"/>
    </source>
</evidence>
<organism evidence="3 4">
    <name type="scientific">Candidatus Nitrosoglobus terrae</name>
    <dbReference type="NCBI Taxonomy" id="1630141"/>
    <lineage>
        <taxon>Bacteria</taxon>
        <taxon>Pseudomonadati</taxon>
        <taxon>Pseudomonadota</taxon>
        <taxon>Gammaproteobacteria</taxon>
        <taxon>Chromatiales</taxon>
        <taxon>Chromatiaceae</taxon>
        <taxon>Candidatus Nitrosoglobus</taxon>
    </lineage>
</organism>
<feature type="region of interest" description="Disordered" evidence="1">
    <location>
        <begin position="262"/>
        <end position="294"/>
    </location>
</feature>
<dbReference type="RefSeq" id="WP_197702520.1">
    <property type="nucleotide sequence ID" value="NZ_AP014836.1"/>
</dbReference>
<keyword evidence="4" id="KW-1185">Reference proteome</keyword>
<feature type="chain" id="PRO_5010312051" evidence="2">
    <location>
        <begin position="23"/>
        <end position="321"/>
    </location>
</feature>
<sequence length="321" mass="33262">MANNMFKIIGFMALLVIRPVFAADPENGWWWNPSQAGVGYNLEVQNNTVFVAVFIYDNNGNPTWYSGSGNINQNLNQNNDNVTINLQQSTGGPCLGCTYTAPQTSTTDKQLALTFDQSGSTGTAVLDGVTTQIKRFNFNLGSGAQKLVGAWTIVSLPVASASGQTATGAGTSNYIVCSSVSDQGVVSCTDAANNPITFSSSTSNGTTGYQGVIPTPGGESIAYLFVFQGLNHLSGVSAMVNSNASTSEITSALASSTSLARGFRDESATNSAPTSTTNPQSPQNNQGNTGVTVGNVADDAGTAISNGYLTVKNALEGFFGF</sequence>
<evidence type="ECO:0000256" key="2">
    <source>
        <dbReference type="SAM" id="SignalP"/>
    </source>
</evidence>
<feature type="compositionally biased region" description="Low complexity" evidence="1">
    <location>
        <begin position="268"/>
        <end position="294"/>
    </location>
</feature>
<protein>
    <submittedName>
        <fullName evidence="3">Hypothetical conserved protein</fullName>
    </submittedName>
</protein>
<name>A0A1Q2SML0_9GAMM</name>
<accession>A0A1Q2SML0</accession>
<evidence type="ECO:0000313" key="3">
    <source>
        <dbReference type="EMBL" id="BAW80347.1"/>
    </source>
</evidence>
<dbReference type="EMBL" id="AP014836">
    <property type="protein sequence ID" value="BAW80347.1"/>
    <property type="molecule type" value="Genomic_DNA"/>
</dbReference>